<accession>A0A377UUX1</accession>
<dbReference type="EMBL" id="UGKT01000001">
    <property type="protein sequence ID" value="STT00516.1"/>
    <property type="molecule type" value="Genomic_DNA"/>
</dbReference>
<dbReference type="AlphaFoldDB" id="A0A377UUX1"/>
<evidence type="ECO:0000313" key="1">
    <source>
        <dbReference type="EMBL" id="STT00516.1"/>
    </source>
</evidence>
<protein>
    <submittedName>
        <fullName evidence="1">2-amino-3-carboxymuconate-6-semialdehyde decarboxylase</fullName>
    </submittedName>
</protein>
<proteinExistence type="predicted"/>
<dbReference type="Proteomes" id="UP000255518">
    <property type="component" value="Unassembled WGS sequence"/>
</dbReference>
<gene>
    <name evidence="1" type="ORF">NCTC13443_00784</name>
</gene>
<sequence>MRGKIALEEHVSTPENNRLWDSSGEAGRNGTEYMKDVERRLLDRSIQLEEMAQRHIDHVILSLTSPGAQSILDKSQSRLFCPRYQRFYR</sequence>
<evidence type="ECO:0000313" key="2">
    <source>
        <dbReference type="Proteomes" id="UP000255518"/>
    </source>
</evidence>
<reference evidence="1 2" key="1">
    <citation type="submission" date="2018-06" db="EMBL/GenBank/DDBJ databases">
        <authorList>
            <consortium name="Pathogen Informatics"/>
            <person name="Doyle S."/>
        </authorList>
    </citation>
    <scope>NUCLEOTIDE SEQUENCE [LARGE SCALE GENOMIC DNA]</scope>
    <source>
        <strain evidence="1 2">NCTC13443</strain>
    </source>
</reference>
<organism evidence="1 2">
    <name type="scientific">Klebsiella pneumoniae</name>
    <dbReference type="NCBI Taxonomy" id="573"/>
    <lineage>
        <taxon>Bacteria</taxon>
        <taxon>Pseudomonadati</taxon>
        <taxon>Pseudomonadota</taxon>
        <taxon>Gammaproteobacteria</taxon>
        <taxon>Enterobacterales</taxon>
        <taxon>Enterobacteriaceae</taxon>
        <taxon>Klebsiella/Raoultella group</taxon>
        <taxon>Klebsiella</taxon>
        <taxon>Klebsiella pneumoniae complex</taxon>
    </lineage>
</organism>
<dbReference type="Gene3D" id="3.20.20.140">
    <property type="entry name" value="Metal-dependent hydrolases"/>
    <property type="match status" value="1"/>
</dbReference>
<name>A0A377UUX1_KLEPN</name>